<sequence>MSDDNIAIENINKSKIDKFVFLEPITPQNYLSSFQAQTSNKSYKQSLFNNSNNNNDSNENLKNSTSVEDNYPYIYVTRIKCQRKTSYVYKVLSLGFYPPVVKKTRRTPINGTIYRIPDNYSVSLIVFKIQANRRIRSLAIDIKNNVQSLFLDHNMASLDLEKVNIRYNNNRIELNFHPSAENFIPNEHLDSIIYACEDLLISRENL</sequence>
<feature type="compositionally biased region" description="Low complexity" evidence="1">
    <location>
        <begin position="49"/>
        <end position="64"/>
    </location>
</feature>
<name>A0ABM8W4S4_GIGMA</name>
<protein>
    <submittedName>
        <fullName evidence="2">34359_t:CDS:1</fullName>
    </submittedName>
</protein>
<organism evidence="2 3">
    <name type="scientific">Gigaspora margarita</name>
    <dbReference type="NCBI Taxonomy" id="4874"/>
    <lineage>
        <taxon>Eukaryota</taxon>
        <taxon>Fungi</taxon>
        <taxon>Fungi incertae sedis</taxon>
        <taxon>Mucoromycota</taxon>
        <taxon>Glomeromycotina</taxon>
        <taxon>Glomeromycetes</taxon>
        <taxon>Diversisporales</taxon>
        <taxon>Gigasporaceae</taxon>
        <taxon>Gigaspora</taxon>
    </lineage>
</organism>
<gene>
    <name evidence="2" type="ORF">GMARGA_LOCUS3333</name>
</gene>
<evidence type="ECO:0000313" key="3">
    <source>
        <dbReference type="Proteomes" id="UP000789901"/>
    </source>
</evidence>
<keyword evidence="3" id="KW-1185">Reference proteome</keyword>
<feature type="region of interest" description="Disordered" evidence="1">
    <location>
        <begin position="45"/>
        <end position="64"/>
    </location>
</feature>
<reference evidence="2 3" key="1">
    <citation type="submission" date="2021-06" db="EMBL/GenBank/DDBJ databases">
        <authorList>
            <person name="Kallberg Y."/>
            <person name="Tangrot J."/>
            <person name="Rosling A."/>
        </authorList>
    </citation>
    <scope>NUCLEOTIDE SEQUENCE [LARGE SCALE GENOMIC DNA]</scope>
    <source>
        <strain evidence="2 3">120-4 pot B 10/14</strain>
    </source>
</reference>
<dbReference type="EMBL" id="CAJVQB010001187">
    <property type="protein sequence ID" value="CAG8524780.1"/>
    <property type="molecule type" value="Genomic_DNA"/>
</dbReference>
<evidence type="ECO:0000256" key="1">
    <source>
        <dbReference type="SAM" id="MobiDB-lite"/>
    </source>
</evidence>
<comment type="caution">
    <text evidence="2">The sequence shown here is derived from an EMBL/GenBank/DDBJ whole genome shotgun (WGS) entry which is preliminary data.</text>
</comment>
<dbReference type="Proteomes" id="UP000789901">
    <property type="component" value="Unassembled WGS sequence"/>
</dbReference>
<accession>A0ABM8W4S4</accession>
<evidence type="ECO:0000313" key="2">
    <source>
        <dbReference type="EMBL" id="CAG8524780.1"/>
    </source>
</evidence>
<proteinExistence type="predicted"/>